<dbReference type="InterPro" id="IPR026260">
    <property type="entry name" value="Thr_Synthase_bac/arc"/>
</dbReference>
<gene>
    <name evidence="18" type="ORF">CVV68_05105</name>
</gene>
<dbReference type="NCBIfam" id="TIGR00260">
    <property type="entry name" value="thrC"/>
    <property type="match status" value="1"/>
</dbReference>
<evidence type="ECO:0000256" key="6">
    <source>
        <dbReference type="ARBA" id="ARBA00018679"/>
    </source>
</evidence>
<dbReference type="GO" id="GO:0030170">
    <property type="term" value="F:pyridoxal phosphate binding"/>
    <property type="evidence" value="ECO:0007669"/>
    <property type="project" value="InterPro"/>
</dbReference>
<evidence type="ECO:0000256" key="16">
    <source>
        <dbReference type="PIRSR" id="PIRSR038945-3"/>
    </source>
</evidence>
<name>A0A2V5LM60_9MICC</name>
<dbReference type="RefSeq" id="WP_110499932.1">
    <property type="nucleotide sequence ID" value="NZ_QJVD01000004.1"/>
</dbReference>
<evidence type="ECO:0000256" key="10">
    <source>
        <dbReference type="ARBA" id="ARBA00023239"/>
    </source>
</evidence>
<evidence type="ECO:0000256" key="2">
    <source>
        <dbReference type="ARBA" id="ARBA00003648"/>
    </source>
</evidence>
<keyword evidence="19" id="KW-1185">Reference proteome</keyword>
<dbReference type="PROSITE" id="PS00165">
    <property type="entry name" value="DEHYDRATASE_SER_THR"/>
    <property type="match status" value="1"/>
</dbReference>
<dbReference type="FunFam" id="3.40.50.1100:FF:000014">
    <property type="entry name" value="Threonine synthase"/>
    <property type="match status" value="1"/>
</dbReference>
<comment type="catalytic activity">
    <reaction evidence="11 13">
        <text>O-phospho-L-homoserine + H2O = L-threonine + phosphate</text>
        <dbReference type="Rhea" id="RHEA:10840"/>
        <dbReference type="ChEBI" id="CHEBI:15377"/>
        <dbReference type="ChEBI" id="CHEBI:43474"/>
        <dbReference type="ChEBI" id="CHEBI:57590"/>
        <dbReference type="ChEBI" id="CHEBI:57926"/>
        <dbReference type="EC" id="4.2.3.1"/>
    </reaction>
</comment>
<dbReference type="AlphaFoldDB" id="A0A2V5LM60"/>
<comment type="function">
    <text evidence="2 13">Catalyzes the gamma-elimination of phosphate from L-phosphohomoserine and the beta-addition of water to produce L-threonine.</text>
</comment>
<evidence type="ECO:0000313" key="19">
    <source>
        <dbReference type="Proteomes" id="UP000247832"/>
    </source>
</evidence>
<feature type="cross-link" description="Isoglutamyl lysine isopeptide (Lys-Gln) (interchain with Q-Cter in protein Pup)" evidence="16">
    <location>
        <position position="144"/>
    </location>
</feature>
<evidence type="ECO:0000256" key="14">
    <source>
        <dbReference type="PIRSR" id="PIRSR038945-1"/>
    </source>
</evidence>
<dbReference type="GO" id="GO:0003941">
    <property type="term" value="F:L-serine ammonia-lyase activity"/>
    <property type="evidence" value="ECO:0007669"/>
    <property type="project" value="TreeGrafter"/>
</dbReference>
<dbReference type="InterPro" id="IPR050147">
    <property type="entry name" value="Ser/Thr_Dehydratase"/>
</dbReference>
<accession>A0A2V5LM60</accession>
<comment type="cofactor">
    <cofactor evidence="1 13 14">
        <name>pyridoxal 5'-phosphate</name>
        <dbReference type="ChEBI" id="CHEBI:597326"/>
    </cofactor>
</comment>
<keyword evidence="9 13" id="KW-0663">Pyridoxal phosphate</keyword>
<protein>
    <recommendedName>
        <fullName evidence="6 12">Threonine synthase</fullName>
        <ecNumber evidence="5 12">4.2.3.1</ecNumber>
    </recommendedName>
</protein>
<dbReference type="PANTHER" id="PTHR48078:SF6">
    <property type="entry name" value="L-THREONINE DEHYDRATASE CATABOLIC TDCB"/>
    <property type="match status" value="1"/>
</dbReference>
<keyword evidence="7 13" id="KW-0028">Amino-acid biosynthesis</keyword>
<dbReference type="Proteomes" id="UP000247832">
    <property type="component" value="Unassembled WGS sequence"/>
</dbReference>
<dbReference type="EC" id="4.2.3.1" evidence="5 12"/>
<dbReference type="GO" id="GO:0009097">
    <property type="term" value="P:isoleucine biosynthetic process"/>
    <property type="evidence" value="ECO:0007669"/>
    <property type="project" value="TreeGrafter"/>
</dbReference>
<evidence type="ECO:0000256" key="7">
    <source>
        <dbReference type="ARBA" id="ARBA00022605"/>
    </source>
</evidence>
<dbReference type="InterPro" id="IPR000634">
    <property type="entry name" value="Ser/Thr_deHydtase_PyrdxlP-BS"/>
</dbReference>
<evidence type="ECO:0000256" key="4">
    <source>
        <dbReference type="ARBA" id="ARBA00005517"/>
    </source>
</evidence>
<dbReference type="Gene3D" id="3.40.50.1100">
    <property type="match status" value="2"/>
</dbReference>
<dbReference type="UniPathway" id="UPA00050">
    <property type="reaction ID" value="UER00065"/>
</dbReference>
<evidence type="ECO:0000259" key="17">
    <source>
        <dbReference type="Pfam" id="PF00291"/>
    </source>
</evidence>
<evidence type="ECO:0000256" key="3">
    <source>
        <dbReference type="ARBA" id="ARBA00004979"/>
    </source>
</evidence>
<organism evidence="18 19">
    <name type="scientific">Arthrobacter livingstonensis</name>
    <dbReference type="NCBI Taxonomy" id="670078"/>
    <lineage>
        <taxon>Bacteria</taxon>
        <taxon>Bacillati</taxon>
        <taxon>Actinomycetota</taxon>
        <taxon>Actinomycetes</taxon>
        <taxon>Micrococcales</taxon>
        <taxon>Micrococcaceae</taxon>
        <taxon>Arthrobacter</taxon>
    </lineage>
</organism>
<sequence length="367" mass="37957">MAHQWRGVVREYAERLPVTAETKVITLGEGGTPLVYAQKLSELTGSKVYLKVEGMNPTGSFKDRGMTMAMTAAVAAGAKAVVCASTGNTSASAAAYAKQAGLTCAVLVPEGKISMGKLSQAVAHGATILQVDGNFDNCLDVARKLADSYPVFLVNSVNPARIEGQKTGAFEVVDALGDAPDYHVLPVGNAGNISAYWKGYKEYAAPYESATAGTLPAVSTHTPIMWGFQAAGAAPFVAGHPITEPDTIATAIRIGNPASWDLAIAARDESGGLIDSVTDEEILAAHRWLSAKEGVFVEPASAAGVAGIIKKHAAGEVPTGKTIVITVTGHGLKDPDWALKNVDGSAVEPTKVEFDVVTVANALGLAD</sequence>
<dbReference type="PANTHER" id="PTHR48078">
    <property type="entry name" value="THREONINE DEHYDRATASE, MITOCHONDRIAL-RELATED"/>
    <property type="match status" value="1"/>
</dbReference>
<keyword evidence="10 13" id="KW-0456">Lyase</keyword>
<evidence type="ECO:0000256" key="8">
    <source>
        <dbReference type="ARBA" id="ARBA00022697"/>
    </source>
</evidence>
<dbReference type="OrthoDB" id="9778118at2"/>
<feature type="binding site" evidence="14">
    <location>
        <position position="88"/>
    </location>
    <ligand>
        <name>pyridoxal 5'-phosphate</name>
        <dbReference type="ChEBI" id="CHEBI:597326"/>
    </ligand>
</feature>
<feature type="binding site" evidence="14">
    <location>
        <position position="328"/>
    </location>
    <ligand>
        <name>pyridoxal 5'-phosphate</name>
        <dbReference type="ChEBI" id="CHEBI:597326"/>
    </ligand>
</feature>
<dbReference type="GO" id="GO:0004795">
    <property type="term" value="F:threonine synthase activity"/>
    <property type="evidence" value="ECO:0007669"/>
    <property type="project" value="UniProtKB-UniRule"/>
</dbReference>
<feature type="domain" description="Tryptophan synthase beta chain-like PALP" evidence="17">
    <location>
        <begin position="25"/>
        <end position="329"/>
    </location>
</feature>
<evidence type="ECO:0000256" key="15">
    <source>
        <dbReference type="PIRSR" id="PIRSR038945-2"/>
    </source>
</evidence>
<dbReference type="GO" id="GO:0004794">
    <property type="term" value="F:threonine deaminase activity"/>
    <property type="evidence" value="ECO:0007669"/>
    <property type="project" value="TreeGrafter"/>
</dbReference>
<dbReference type="EMBL" id="QJVD01000004">
    <property type="protein sequence ID" value="PYI68680.1"/>
    <property type="molecule type" value="Genomic_DNA"/>
</dbReference>
<comment type="caution">
    <text evidence="18">The sequence shown here is derived from an EMBL/GenBank/DDBJ whole genome shotgun (WGS) entry which is preliminary data.</text>
</comment>
<comment type="similarity">
    <text evidence="4 13">Belongs to the threonine synthase family.</text>
</comment>
<evidence type="ECO:0000256" key="13">
    <source>
        <dbReference type="PIRNR" id="PIRNR038945"/>
    </source>
</evidence>
<evidence type="ECO:0000313" key="18">
    <source>
        <dbReference type="EMBL" id="PYI68680.1"/>
    </source>
</evidence>
<proteinExistence type="inferred from homology"/>
<dbReference type="InterPro" id="IPR001926">
    <property type="entry name" value="TrpB-like_PALP"/>
</dbReference>
<dbReference type="PIRSF" id="PIRSF038945">
    <property type="entry name" value="Thr_synthase"/>
    <property type="match status" value="1"/>
</dbReference>
<dbReference type="SUPFAM" id="SSF53686">
    <property type="entry name" value="Tryptophan synthase beta subunit-like PLP-dependent enzymes"/>
    <property type="match status" value="1"/>
</dbReference>
<feature type="modified residue" description="N6-(pyridoxal phosphate)lysine" evidence="15">
    <location>
        <position position="62"/>
    </location>
</feature>
<evidence type="ECO:0000256" key="1">
    <source>
        <dbReference type="ARBA" id="ARBA00001933"/>
    </source>
</evidence>
<evidence type="ECO:0000256" key="11">
    <source>
        <dbReference type="ARBA" id="ARBA00049144"/>
    </source>
</evidence>
<comment type="pathway">
    <text evidence="3 13">Amino-acid biosynthesis; L-threonine biosynthesis; L-threonine from L-aspartate: step 5/5.</text>
</comment>
<evidence type="ECO:0000256" key="5">
    <source>
        <dbReference type="ARBA" id="ARBA00013028"/>
    </source>
</evidence>
<evidence type="ECO:0000256" key="9">
    <source>
        <dbReference type="ARBA" id="ARBA00022898"/>
    </source>
</evidence>
<dbReference type="CDD" id="cd01563">
    <property type="entry name" value="Thr-synth_1"/>
    <property type="match status" value="1"/>
</dbReference>
<dbReference type="GO" id="GO:0006567">
    <property type="term" value="P:L-threonine catabolic process"/>
    <property type="evidence" value="ECO:0007669"/>
    <property type="project" value="TreeGrafter"/>
</dbReference>
<dbReference type="InterPro" id="IPR036052">
    <property type="entry name" value="TrpB-like_PALP_sf"/>
</dbReference>
<dbReference type="InterPro" id="IPR004450">
    <property type="entry name" value="Thr_synthase-like"/>
</dbReference>
<reference evidence="18 19" key="1">
    <citation type="submission" date="2018-05" db="EMBL/GenBank/DDBJ databases">
        <title>Genetic diversity of glacier-inhabiting Cryobacterium bacteria in China and description of Cryobacterium mengkeensis sp. nov. and Arthrobacter glacialis sp. nov.</title>
        <authorList>
            <person name="Liu Q."/>
            <person name="Xin Y.-H."/>
        </authorList>
    </citation>
    <scope>NUCLEOTIDE SEQUENCE [LARGE SCALE GENOMIC DNA]</scope>
    <source>
        <strain evidence="18 19">LI2</strain>
    </source>
</reference>
<feature type="binding site" evidence="14">
    <location>
        <begin position="188"/>
        <end position="192"/>
    </location>
    <ligand>
        <name>pyridoxal 5'-phosphate</name>
        <dbReference type="ChEBI" id="CHEBI:597326"/>
    </ligand>
</feature>
<evidence type="ECO:0000256" key="12">
    <source>
        <dbReference type="NCBIfam" id="TIGR00260"/>
    </source>
</evidence>
<dbReference type="GO" id="GO:0009088">
    <property type="term" value="P:threonine biosynthetic process"/>
    <property type="evidence" value="ECO:0007669"/>
    <property type="project" value="UniProtKB-UniRule"/>
</dbReference>
<dbReference type="GO" id="GO:0006565">
    <property type="term" value="P:L-serine catabolic process"/>
    <property type="evidence" value="ECO:0007669"/>
    <property type="project" value="TreeGrafter"/>
</dbReference>
<dbReference type="SMR" id="A0A2V5LM60"/>
<dbReference type="Pfam" id="PF00291">
    <property type="entry name" value="PALP"/>
    <property type="match status" value="1"/>
</dbReference>
<keyword evidence="8 13" id="KW-0791">Threonine biosynthesis</keyword>